<dbReference type="OrthoDB" id="426214at2"/>
<name>A0A1Z4LYW3_9CYAN</name>
<accession>A0A1Z4LYW3</accession>
<evidence type="ECO:0000313" key="1">
    <source>
        <dbReference type="EMBL" id="BAY86426.1"/>
    </source>
</evidence>
<keyword evidence="2" id="KW-1185">Reference proteome</keyword>
<dbReference type="AlphaFoldDB" id="A0A1Z4LYW3"/>
<organism evidence="1 2">
    <name type="scientific">Calothrix parasitica NIES-267</name>
    <dbReference type="NCBI Taxonomy" id="1973488"/>
    <lineage>
        <taxon>Bacteria</taxon>
        <taxon>Bacillati</taxon>
        <taxon>Cyanobacteriota</taxon>
        <taxon>Cyanophyceae</taxon>
        <taxon>Nostocales</taxon>
        <taxon>Calotrichaceae</taxon>
        <taxon>Calothrix</taxon>
    </lineage>
</organism>
<evidence type="ECO:0000313" key="2">
    <source>
        <dbReference type="Proteomes" id="UP000218418"/>
    </source>
</evidence>
<gene>
    <name evidence="1" type="ORF">NIES267_59340</name>
</gene>
<reference evidence="1 2" key="1">
    <citation type="submission" date="2017-06" db="EMBL/GenBank/DDBJ databases">
        <title>Genome sequencing of cyanobaciteial culture collection at National Institute for Environmental Studies (NIES).</title>
        <authorList>
            <person name="Hirose Y."/>
            <person name="Shimura Y."/>
            <person name="Fujisawa T."/>
            <person name="Nakamura Y."/>
            <person name="Kawachi M."/>
        </authorList>
    </citation>
    <scope>NUCLEOTIDE SEQUENCE [LARGE SCALE GENOMIC DNA]</scope>
    <source>
        <strain evidence="1 2">NIES-267</strain>
    </source>
</reference>
<proteinExistence type="predicted"/>
<protein>
    <submittedName>
        <fullName evidence="1">Uncharacterized protein</fullName>
    </submittedName>
</protein>
<sequence>MSDVNGTWLGTYWQNGNPTRFEIVLLQSGNTLTGNVLDDSYLGEAKLSGEVVGRRISFIKSYYTSSPDAVEYVGTISEDEDYIQGQWNINGWDFGPWEARRSGESLSLEAKNKAEKKVPVTVNSYQLTVINNLRIIS</sequence>
<dbReference type="EMBL" id="AP018227">
    <property type="protein sequence ID" value="BAY86426.1"/>
    <property type="molecule type" value="Genomic_DNA"/>
</dbReference>
<dbReference type="Proteomes" id="UP000218418">
    <property type="component" value="Chromosome"/>
</dbReference>